<dbReference type="EMBL" id="QGKX02000004">
    <property type="protein sequence ID" value="KAF3599904.1"/>
    <property type="molecule type" value="Genomic_DNA"/>
</dbReference>
<gene>
    <name evidence="1" type="ORF">F2Q69_00035898</name>
</gene>
<proteinExistence type="predicted"/>
<evidence type="ECO:0000313" key="1">
    <source>
        <dbReference type="EMBL" id="KAF3599904.1"/>
    </source>
</evidence>
<organism evidence="1 2">
    <name type="scientific">Brassica cretica</name>
    <name type="common">Mustard</name>
    <dbReference type="NCBI Taxonomy" id="69181"/>
    <lineage>
        <taxon>Eukaryota</taxon>
        <taxon>Viridiplantae</taxon>
        <taxon>Streptophyta</taxon>
        <taxon>Embryophyta</taxon>
        <taxon>Tracheophyta</taxon>
        <taxon>Spermatophyta</taxon>
        <taxon>Magnoliopsida</taxon>
        <taxon>eudicotyledons</taxon>
        <taxon>Gunneridae</taxon>
        <taxon>Pentapetalae</taxon>
        <taxon>rosids</taxon>
        <taxon>malvids</taxon>
        <taxon>Brassicales</taxon>
        <taxon>Brassicaceae</taxon>
        <taxon>Brassiceae</taxon>
        <taxon>Brassica</taxon>
    </lineage>
</organism>
<sequence length="112" mass="12715">MRFVHPVFDDLLTGEGIRIPQLLHYQIVSRLQDHSNNGSIQECTRSRSNRSLVVSSVRSESHRRDGITNRVPLLQLLRSSPSRLELSLCSVSLLFSATRYLSLCFRDSDDSA</sequence>
<accession>A0A8S9SGE2</accession>
<dbReference type="Proteomes" id="UP000712600">
    <property type="component" value="Unassembled WGS sequence"/>
</dbReference>
<protein>
    <submittedName>
        <fullName evidence="1">Uncharacterized protein</fullName>
    </submittedName>
</protein>
<comment type="caution">
    <text evidence="1">The sequence shown here is derived from an EMBL/GenBank/DDBJ whole genome shotgun (WGS) entry which is preliminary data.</text>
</comment>
<evidence type="ECO:0000313" key="2">
    <source>
        <dbReference type="Proteomes" id="UP000712600"/>
    </source>
</evidence>
<dbReference type="AlphaFoldDB" id="A0A8S9SGE2"/>
<name>A0A8S9SGE2_BRACR</name>
<reference evidence="1" key="1">
    <citation type="submission" date="2019-12" db="EMBL/GenBank/DDBJ databases">
        <title>Genome sequencing and annotation of Brassica cretica.</title>
        <authorList>
            <person name="Studholme D.J."/>
            <person name="Sarris P."/>
        </authorList>
    </citation>
    <scope>NUCLEOTIDE SEQUENCE</scope>
    <source>
        <strain evidence="1">PFS-109/04</strain>
        <tissue evidence="1">Leaf</tissue>
    </source>
</reference>